<feature type="compositionally biased region" description="Low complexity" evidence="1">
    <location>
        <begin position="266"/>
        <end position="300"/>
    </location>
</feature>
<evidence type="ECO:0000313" key="2">
    <source>
        <dbReference type="EMBL" id="KAK2953763.1"/>
    </source>
</evidence>
<keyword evidence="3" id="KW-1185">Reference proteome</keyword>
<protein>
    <submittedName>
        <fullName evidence="2">Uncharacterized protein</fullName>
    </submittedName>
</protein>
<evidence type="ECO:0000313" key="3">
    <source>
        <dbReference type="Proteomes" id="UP001281761"/>
    </source>
</evidence>
<sequence length="658" mass="74028">MDIRLFWETLCERIPEREQHEIKTMIGRNLIDQNQRLLQELNGLMELTDIYEQMVTERTNEIETFRPTTSRQREYLEKEILITLERLQENRPTSAVSMRDSLAMTSRSLSQTLSSLGSQDRPSTPILPREINFLNVTPAMISEWQGVLREEEALLLRQIDAVQEAIMAHTTVRLQAAQFQREMRDLANGALRAPSQDDLIAFKERLERRENEERRRLKESRKAQSSSHNPMISLQSPKLARPSQPLYSPTIKQRAKSSDSDRTAHTHSPSSHTTRHTPPISPPTSSTRPTPNQSTTTQKPSPKPTTPPSFEKSNSPARKKAAQQIKSPKVEPTPPPAKDKADDQPKKAPSTSSKVRTAPVIRGTQPKPIETPPRPAAGPKKTEAPKKAEAPKDWRGERKADDGLSGLIERLTNTADLVTRHRAEQEEERTSAERVEKKEEPSAQTKMADLAKKGNIPIPPLIPVTLPFDTDFDDEALLSGIDKNLAETLRDTQDDVPIASADPFESTVRSSDLLTTRPASSILRPLSAAQRRMRALTETDKPDTIINNHLTSTLRTSSQPHAQRSQKRKPATKPSQTVEEPKDPAAFLSFITSATDALNADSEDSSEIDDVLVAQTRSYQQYKEILLLNQLDDSAEEKEEWNEEDEEAQMRSFFASDS</sequence>
<comment type="caution">
    <text evidence="2">The sequence shown here is derived from an EMBL/GenBank/DDBJ whole genome shotgun (WGS) entry which is preliminary data.</text>
</comment>
<gene>
    <name evidence="2" type="ORF">BLNAU_11320</name>
</gene>
<evidence type="ECO:0000256" key="1">
    <source>
        <dbReference type="SAM" id="MobiDB-lite"/>
    </source>
</evidence>
<feature type="region of interest" description="Disordered" evidence="1">
    <location>
        <begin position="634"/>
        <end position="658"/>
    </location>
</feature>
<feature type="compositionally biased region" description="Basic and acidic residues" evidence="1">
    <location>
        <begin position="380"/>
        <end position="402"/>
    </location>
</feature>
<feature type="region of interest" description="Disordered" evidence="1">
    <location>
        <begin position="533"/>
        <end position="582"/>
    </location>
</feature>
<feature type="compositionally biased region" description="Basic and acidic residues" evidence="1">
    <location>
        <begin position="418"/>
        <end position="441"/>
    </location>
</feature>
<dbReference type="EMBL" id="JARBJD010000087">
    <property type="protein sequence ID" value="KAK2953763.1"/>
    <property type="molecule type" value="Genomic_DNA"/>
</dbReference>
<feature type="compositionally biased region" description="Basic and acidic residues" evidence="1">
    <location>
        <begin position="210"/>
        <end position="222"/>
    </location>
</feature>
<accession>A0ABQ9XQW5</accession>
<feature type="compositionally biased region" description="Polar residues" evidence="1">
    <location>
        <begin position="545"/>
        <end position="563"/>
    </location>
</feature>
<dbReference type="Proteomes" id="UP001281761">
    <property type="component" value="Unassembled WGS sequence"/>
</dbReference>
<organism evidence="2 3">
    <name type="scientific">Blattamonas nauphoetae</name>
    <dbReference type="NCBI Taxonomy" id="2049346"/>
    <lineage>
        <taxon>Eukaryota</taxon>
        <taxon>Metamonada</taxon>
        <taxon>Preaxostyla</taxon>
        <taxon>Oxymonadida</taxon>
        <taxon>Blattamonas</taxon>
    </lineage>
</organism>
<feature type="region of interest" description="Disordered" evidence="1">
    <location>
        <begin position="210"/>
        <end position="459"/>
    </location>
</feature>
<feature type="compositionally biased region" description="Acidic residues" evidence="1">
    <location>
        <begin position="634"/>
        <end position="647"/>
    </location>
</feature>
<proteinExistence type="predicted"/>
<feature type="compositionally biased region" description="Polar residues" evidence="1">
    <location>
        <begin position="223"/>
        <end position="236"/>
    </location>
</feature>
<name>A0ABQ9XQW5_9EUKA</name>
<feature type="compositionally biased region" description="Basic and acidic residues" evidence="1">
    <location>
        <begin position="337"/>
        <end position="346"/>
    </location>
</feature>
<reference evidence="2 3" key="1">
    <citation type="journal article" date="2022" name="bioRxiv">
        <title>Genomics of Preaxostyla Flagellates Illuminates Evolutionary Transitions and the Path Towards Mitochondrial Loss.</title>
        <authorList>
            <person name="Novak L.V.F."/>
            <person name="Treitli S.C."/>
            <person name="Pyrih J."/>
            <person name="Halakuc P."/>
            <person name="Pipaliya S.V."/>
            <person name="Vacek V."/>
            <person name="Brzon O."/>
            <person name="Soukal P."/>
            <person name="Eme L."/>
            <person name="Dacks J.B."/>
            <person name="Karnkowska A."/>
            <person name="Elias M."/>
            <person name="Hampl V."/>
        </authorList>
    </citation>
    <scope>NUCLEOTIDE SEQUENCE [LARGE SCALE GENOMIC DNA]</scope>
    <source>
        <strain evidence="2">NAU3</strain>
        <tissue evidence="2">Gut</tissue>
    </source>
</reference>